<feature type="compositionally biased region" description="Low complexity" evidence="8">
    <location>
        <begin position="638"/>
        <end position="660"/>
    </location>
</feature>
<feature type="region of interest" description="Disordered" evidence="8">
    <location>
        <begin position="1"/>
        <end position="45"/>
    </location>
</feature>
<feature type="compositionally biased region" description="Gly residues" evidence="8">
    <location>
        <begin position="577"/>
        <end position="598"/>
    </location>
</feature>
<evidence type="ECO:0000259" key="11">
    <source>
        <dbReference type="PROSITE" id="PS50929"/>
    </source>
</evidence>
<keyword evidence="3 9" id="KW-0812">Transmembrane</keyword>
<dbReference type="InterPro" id="IPR027417">
    <property type="entry name" value="P-loop_NTPase"/>
</dbReference>
<dbReference type="AlphaFoldDB" id="A0A836BRG1"/>
<comment type="similarity">
    <text evidence="1">Belongs to the ABC transporter superfamily. ABCD family. Peroxisomal fatty acyl CoA transporter (TC 3.A.1.203) subfamily.</text>
</comment>
<dbReference type="SMART" id="SM00382">
    <property type="entry name" value="AAA"/>
    <property type="match status" value="1"/>
</dbReference>
<evidence type="ECO:0000259" key="10">
    <source>
        <dbReference type="PROSITE" id="PS50893"/>
    </source>
</evidence>
<evidence type="ECO:0000313" key="13">
    <source>
        <dbReference type="Proteomes" id="UP000612055"/>
    </source>
</evidence>
<dbReference type="InterPro" id="IPR017871">
    <property type="entry name" value="ABC_transporter-like_CS"/>
</dbReference>
<comment type="caution">
    <text evidence="12">The sequence shown here is derived from an EMBL/GenBank/DDBJ whole genome shotgun (WGS) entry which is preliminary data.</text>
</comment>
<gene>
    <name evidence="12" type="ORF">HYH03_014951</name>
</gene>
<evidence type="ECO:0000256" key="8">
    <source>
        <dbReference type="SAM" id="MobiDB-lite"/>
    </source>
</evidence>
<evidence type="ECO:0000256" key="1">
    <source>
        <dbReference type="ARBA" id="ARBA00008575"/>
    </source>
</evidence>
<evidence type="ECO:0000256" key="5">
    <source>
        <dbReference type="ARBA" id="ARBA00022840"/>
    </source>
</evidence>
<dbReference type="Pfam" id="PF06472">
    <property type="entry name" value="ABC_membrane_2"/>
    <property type="match status" value="2"/>
</dbReference>
<dbReference type="Gene3D" id="1.20.1560.10">
    <property type="entry name" value="ABC transporter type 1, transmembrane domain"/>
    <property type="match status" value="1"/>
</dbReference>
<dbReference type="PANTHER" id="PTHR11384">
    <property type="entry name" value="ATP-BINDING CASSETTE, SUB-FAMILY D MEMBER"/>
    <property type="match status" value="1"/>
</dbReference>
<feature type="region of interest" description="Disordered" evidence="8">
    <location>
        <begin position="179"/>
        <end position="210"/>
    </location>
</feature>
<keyword evidence="13" id="KW-1185">Reference proteome</keyword>
<feature type="compositionally biased region" description="Gly residues" evidence="8">
    <location>
        <begin position="188"/>
        <end position="210"/>
    </location>
</feature>
<dbReference type="PROSITE" id="PS50893">
    <property type="entry name" value="ABC_TRANSPORTER_2"/>
    <property type="match status" value="1"/>
</dbReference>
<dbReference type="InterPro" id="IPR050835">
    <property type="entry name" value="ABC_transporter_sub-D"/>
</dbReference>
<evidence type="ECO:0000256" key="6">
    <source>
        <dbReference type="ARBA" id="ARBA00022989"/>
    </source>
</evidence>
<reference evidence="12" key="1">
    <citation type="journal article" date="2020" name="bioRxiv">
        <title>Comparative genomics of Chlamydomonas.</title>
        <authorList>
            <person name="Craig R.J."/>
            <person name="Hasan A.R."/>
            <person name="Ness R.W."/>
            <person name="Keightley P.D."/>
        </authorList>
    </citation>
    <scope>NUCLEOTIDE SEQUENCE</scope>
    <source>
        <strain evidence="12">CCAP 11/70</strain>
    </source>
</reference>
<dbReference type="Proteomes" id="UP000612055">
    <property type="component" value="Unassembled WGS sequence"/>
</dbReference>
<dbReference type="EMBL" id="JAEHOE010000113">
    <property type="protein sequence ID" value="KAG2486371.1"/>
    <property type="molecule type" value="Genomic_DNA"/>
</dbReference>
<sequence length="803" mass="82518">MTVDSGPGKRTPAPHTALQVEASSDTPAAAPAPPPTSAARKMGSNTVARSGSESLSSVLPKWWRLAKLWFVGEERWVARGYAVAVVGLALGTTLFSVHISYAQRDFSTALSGKDVPGFYAAVWKFAIIIVIAAPLFAFNNWVEEKLVLAWRAYLTTRLTRAYFANRAFYHIRQRADSTEALASPGPGPHTGGPGSGSPGSSAPGGGCSGGGSGGGPAGASSLSACLAGGGSGGGGGGGIDNPDQRICDDAAAFVRSSVSLSLTVCRKVFNCVAFAGVLWGVSAHLVVFLFGYATAGTLVTTWVFGRVMTTLCYRQLAREADLRFSLVRVRENAESIAFYRGESGERLRVLSRLAAVLGVTAERIRWAALYDLWLNVYGYATILVPSLLTAPRYFSGAIEFGVISQASFAFSRIDAALSVIINNLGALSGLAAETERLDSLVAAMEGRQAEAEAEGEADGGDPSAASALLLLSRAGGTDRIRRRRDPSVRGLGLQGLTLATPGGQLGGGRLLAEGVSLSLEPGQSLLIVGPSGCGKSSLLRAIAGLWTEGAGTVTLPAPGWGVQAEEQQAQGRDGPERGGSGGGSKGGASISGGGGGGGSSGGGGVFFLPQKAFMPLGDLRTQLTFPSGLQAPPEDPDPASSAPGPSDAESAPLLGSASAPSPAPAPSAPRPLRCPSDGALLGLLEDCCLPDLVSRVGGLDVELDWGSVLSVGEQQRVAVLRLLAAQPDVAFLDEATSALDGPTESRLYGLIRKRVPCFVSVGHRLALLQHHTHVLEALGGGAWRFGTAAEYQRRNAGAGGGHP</sequence>
<evidence type="ECO:0008006" key="14">
    <source>
        <dbReference type="Google" id="ProtNLM"/>
    </source>
</evidence>
<evidence type="ECO:0000313" key="12">
    <source>
        <dbReference type="EMBL" id="KAG2486371.1"/>
    </source>
</evidence>
<feature type="domain" description="ABC transmembrane type-1" evidence="11">
    <location>
        <begin position="248"/>
        <end position="429"/>
    </location>
</feature>
<dbReference type="Pfam" id="PF00005">
    <property type="entry name" value="ABC_tran"/>
    <property type="match status" value="1"/>
</dbReference>
<dbReference type="SUPFAM" id="SSF52540">
    <property type="entry name" value="P-loop containing nucleoside triphosphate hydrolases"/>
    <property type="match status" value="1"/>
</dbReference>
<dbReference type="InterPro" id="IPR036640">
    <property type="entry name" value="ABC1_TM_sf"/>
</dbReference>
<dbReference type="InterPro" id="IPR011527">
    <property type="entry name" value="ABC1_TM_dom"/>
</dbReference>
<evidence type="ECO:0000256" key="2">
    <source>
        <dbReference type="ARBA" id="ARBA00022448"/>
    </source>
</evidence>
<evidence type="ECO:0000256" key="9">
    <source>
        <dbReference type="SAM" id="Phobius"/>
    </source>
</evidence>
<dbReference type="PANTHER" id="PTHR11384:SF55">
    <property type="entry name" value="ATP-BINDING CASSETTE TRANSPORTER"/>
    <property type="match status" value="1"/>
</dbReference>
<protein>
    <recommendedName>
        <fullName evidence="14">ABC transporter</fullName>
    </recommendedName>
</protein>
<feature type="domain" description="ABC transporter" evidence="10">
    <location>
        <begin position="491"/>
        <end position="803"/>
    </location>
</feature>
<accession>A0A836BRG1</accession>
<keyword evidence="2" id="KW-0813">Transport</keyword>
<keyword evidence="6 9" id="KW-1133">Transmembrane helix</keyword>
<feature type="transmembrane region" description="Helical" evidence="9">
    <location>
        <begin position="81"/>
        <end position="101"/>
    </location>
</feature>
<dbReference type="GO" id="GO:0140359">
    <property type="term" value="F:ABC-type transporter activity"/>
    <property type="evidence" value="ECO:0007669"/>
    <property type="project" value="InterPro"/>
</dbReference>
<dbReference type="InterPro" id="IPR003439">
    <property type="entry name" value="ABC_transporter-like_ATP-bd"/>
</dbReference>
<feature type="transmembrane region" description="Helical" evidence="9">
    <location>
        <begin position="268"/>
        <end position="293"/>
    </location>
</feature>
<dbReference type="GO" id="GO:0016020">
    <property type="term" value="C:membrane"/>
    <property type="evidence" value="ECO:0007669"/>
    <property type="project" value="InterPro"/>
</dbReference>
<dbReference type="InterPro" id="IPR003593">
    <property type="entry name" value="AAA+_ATPase"/>
</dbReference>
<name>A0A836BRG1_9CHLO</name>
<organism evidence="12 13">
    <name type="scientific">Edaphochlamys debaryana</name>
    <dbReference type="NCBI Taxonomy" id="47281"/>
    <lineage>
        <taxon>Eukaryota</taxon>
        <taxon>Viridiplantae</taxon>
        <taxon>Chlorophyta</taxon>
        <taxon>core chlorophytes</taxon>
        <taxon>Chlorophyceae</taxon>
        <taxon>CS clade</taxon>
        <taxon>Chlamydomonadales</taxon>
        <taxon>Chlamydomonadales incertae sedis</taxon>
        <taxon>Edaphochlamys</taxon>
    </lineage>
</organism>
<dbReference type="SUPFAM" id="SSF90123">
    <property type="entry name" value="ABC transporter transmembrane region"/>
    <property type="match status" value="1"/>
</dbReference>
<dbReference type="Gene3D" id="3.40.50.300">
    <property type="entry name" value="P-loop containing nucleotide triphosphate hydrolases"/>
    <property type="match status" value="1"/>
</dbReference>
<feature type="region of interest" description="Disordered" evidence="8">
    <location>
        <begin position="563"/>
        <end position="598"/>
    </location>
</feature>
<dbReference type="OrthoDB" id="422637at2759"/>
<evidence type="ECO:0000256" key="3">
    <source>
        <dbReference type="ARBA" id="ARBA00022692"/>
    </source>
</evidence>
<proteinExistence type="inferred from homology"/>
<keyword evidence="5" id="KW-0067">ATP-binding</keyword>
<dbReference type="PROSITE" id="PS00211">
    <property type="entry name" value="ABC_TRANSPORTER_1"/>
    <property type="match status" value="1"/>
</dbReference>
<feature type="region of interest" description="Disordered" evidence="8">
    <location>
        <begin position="623"/>
        <end position="671"/>
    </location>
</feature>
<dbReference type="PROSITE" id="PS50929">
    <property type="entry name" value="ABC_TM1F"/>
    <property type="match status" value="1"/>
</dbReference>
<feature type="transmembrane region" description="Helical" evidence="9">
    <location>
        <begin position="121"/>
        <end position="142"/>
    </location>
</feature>
<evidence type="ECO:0000256" key="7">
    <source>
        <dbReference type="ARBA" id="ARBA00023136"/>
    </source>
</evidence>
<dbReference type="GO" id="GO:0016887">
    <property type="term" value="F:ATP hydrolysis activity"/>
    <property type="evidence" value="ECO:0007669"/>
    <property type="project" value="InterPro"/>
</dbReference>
<evidence type="ECO:0000256" key="4">
    <source>
        <dbReference type="ARBA" id="ARBA00022741"/>
    </source>
</evidence>
<keyword evidence="4" id="KW-0547">Nucleotide-binding</keyword>
<dbReference type="GO" id="GO:0005524">
    <property type="term" value="F:ATP binding"/>
    <property type="evidence" value="ECO:0007669"/>
    <property type="project" value="UniProtKB-KW"/>
</dbReference>
<keyword evidence="7 9" id="KW-0472">Membrane</keyword>